<dbReference type="PROSITE" id="PS50929">
    <property type="entry name" value="ABC_TM1F"/>
    <property type="match status" value="1"/>
</dbReference>
<accession>A0AAW1RPJ6</accession>
<reference evidence="13 14" key="1">
    <citation type="journal article" date="2024" name="Nat. Commun.">
        <title>Phylogenomics reveals the evolutionary origins of lichenization in chlorophyte algae.</title>
        <authorList>
            <person name="Puginier C."/>
            <person name="Libourel C."/>
            <person name="Otte J."/>
            <person name="Skaloud P."/>
            <person name="Haon M."/>
            <person name="Grisel S."/>
            <person name="Petersen M."/>
            <person name="Berrin J.G."/>
            <person name="Delaux P.M."/>
            <person name="Dal Grande F."/>
            <person name="Keller J."/>
        </authorList>
    </citation>
    <scope>NUCLEOTIDE SEQUENCE [LARGE SCALE GENOMIC DNA]</scope>
    <source>
        <strain evidence="13 14">SAG 2145</strain>
    </source>
</reference>
<proteinExistence type="inferred from homology"/>
<evidence type="ECO:0000256" key="10">
    <source>
        <dbReference type="SAM" id="Phobius"/>
    </source>
</evidence>
<feature type="transmembrane region" description="Helical" evidence="10">
    <location>
        <begin position="289"/>
        <end position="307"/>
    </location>
</feature>
<dbReference type="CDD" id="cd03250">
    <property type="entry name" value="ABCC_MRP_domain1"/>
    <property type="match status" value="1"/>
</dbReference>
<evidence type="ECO:0000313" key="13">
    <source>
        <dbReference type="EMBL" id="KAK9835465.1"/>
    </source>
</evidence>
<keyword evidence="4 10" id="KW-0812">Transmembrane</keyword>
<feature type="domain" description="ABC transmembrane type-1" evidence="12">
    <location>
        <begin position="161"/>
        <end position="428"/>
    </location>
</feature>
<name>A0AAW1RPJ6_9CHLO</name>
<feature type="region of interest" description="Disordered" evidence="9">
    <location>
        <begin position="36"/>
        <end position="62"/>
    </location>
</feature>
<dbReference type="Pfam" id="PF00005">
    <property type="entry name" value="ABC_tran"/>
    <property type="match status" value="1"/>
</dbReference>
<dbReference type="Proteomes" id="UP001438707">
    <property type="component" value="Unassembled WGS sequence"/>
</dbReference>
<keyword evidence="14" id="KW-1185">Reference proteome</keyword>
<dbReference type="GO" id="GO:0016020">
    <property type="term" value="C:membrane"/>
    <property type="evidence" value="ECO:0007669"/>
    <property type="project" value="UniProtKB-SubCell"/>
</dbReference>
<dbReference type="GO" id="GO:0005524">
    <property type="term" value="F:ATP binding"/>
    <property type="evidence" value="ECO:0007669"/>
    <property type="project" value="UniProtKB-KW"/>
</dbReference>
<dbReference type="PANTHER" id="PTHR24223:SF453">
    <property type="entry name" value="ABC TRANSPORTER"/>
    <property type="match status" value="1"/>
</dbReference>
<dbReference type="GO" id="GO:0140359">
    <property type="term" value="F:ABC-type transporter activity"/>
    <property type="evidence" value="ECO:0007669"/>
    <property type="project" value="InterPro"/>
</dbReference>
<evidence type="ECO:0000256" key="2">
    <source>
        <dbReference type="ARBA" id="ARBA00009726"/>
    </source>
</evidence>
<feature type="transmembrane region" description="Helical" evidence="10">
    <location>
        <begin position="180"/>
        <end position="201"/>
    </location>
</feature>
<dbReference type="InterPro" id="IPR036640">
    <property type="entry name" value="ABC1_TM_sf"/>
</dbReference>
<evidence type="ECO:0000256" key="7">
    <source>
        <dbReference type="ARBA" id="ARBA00022989"/>
    </source>
</evidence>
<dbReference type="SUPFAM" id="SSF52540">
    <property type="entry name" value="P-loop containing nucleoside triphosphate hydrolases"/>
    <property type="match status" value="1"/>
</dbReference>
<dbReference type="Pfam" id="PF00664">
    <property type="entry name" value="ABC_membrane"/>
    <property type="match status" value="1"/>
</dbReference>
<dbReference type="AlphaFoldDB" id="A0AAW1RPJ6"/>
<dbReference type="InterPro" id="IPR003593">
    <property type="entry name" value="AAA+_ATPase"/>
</dbReference>
<gene>
    <name evidence="13" type="ORF">WJX74_000755</name>
</gene>
<keyword evidence="3" id="KW-0813">Transport</keyword>
<evidence type="ECO:0000256" key="1">
    <source>
        <dbReference type="ARBA" id="ARBA00004141"/>
    </source>
</evidence>
<comment type="similarity">
    <text evidence="2">Belongs to the ABC transporter superfamily. ABCC family. Conjugate transporter (TC 3.A.1.208) subfamily.</text>
</comment>
<dbReference type="GO" id="GO:0016887">
    <property type="term" value="F:ATP hydrolysis activity"/>
    <property type="evidence" value="ECO:0007669"/>
    <property type="project" value="InterPro"/>
</dbReference>
<dbReference type="Gene3D" id="3.40.50.300">
    <property type="entry name" value="P-loop containing nucleotide triphosphate hydrolases"/>
    <property type="match status" value="1"/>
</dbReference>
<organism evidence="13 14">
    <name type="scientific">Apatococcus lobatus</name>
    <dbReference type="NCBI Taxonomy" id="904363"/>
    <lineage>
        <taxon>Eukaryota</taxon>
        <taxon>Viridiplantae</taxon>
        <taxon>Chlorophyta</taxon>
        <taxon>core chlorophytes</taxon>
        <taxon>Trebouxiophyceae</taxon>
        <taxon>Chlorellales</taxon>
        <taxon>Chlorellaceae</taxon>
        <taxon>Apatococcus</taxon>
    </lineage>
</organism>
<dbReference type="InterPro" id="IPR003439">
    <property type="entry name" value="ABC_transporter-like_ATP-bd"/>
</dbReference>
<feature type="domain" description="ABC transporter" evidence="11">
    <location>
        <begin position="462"/>
        <end position="669"/>
    </location>
</feature>
<feature type="region of interest" description="Disordered" evidence="9">
    <location>
        <begin position="1"/>
        <end position="21"/>
    </location>
</feature>
<dbReference type="SMART" id="SM00382">
    <property type="entry name" value="AAA"/>
    <property type="match status" value="1"/>
</dbReference>
<evidence type="ECO:0000256" key="3">
    <source>
        <dbReference type="ARBA" id="ARBA00022448"/>
    </source>
</evidence>
<feature type="compositionally biased region" description="Polar residues" evidence="9">
    <location>
        <begin position="1"/>
        <end position="12"/>
    </location>
</feature>
<keyword evidence="8 10" id="KW-0472">Membrane</keyword>
<dbReference type="PANTHER" id="PTHR24223">
    <property type="entry name" value="ATP-BINDING CASSETTE SUB-FAMILY C"/>
    <property type="match status" value="1"/>
</dbReference>
<evidence type="ECO:0000313" key="14">
    <source>
        <dbReference type="Proteomes" id="UP001438707"/>
    </source>
</evidence>
<dbReference type="FunFam" id="3.40.50.300:FF:000997">
    <property type="entry name" value="Multidrug resistance-associated protein 1"/>
    <property type="match status" value="1"/>
</dbReference>
<dbReference type="InterPro" id="IPR027417">
    <property type="entry name" value="P-loop_NTPase"/>
</dbReference>
<evidence type="ECO:0000256" key="8">
    <source>
        <dbReference type="ARBA" id="ARBA00023136"/>
    </source>
</evidence>
<dbReference type="CDD" id="cd18579">
    <property type="entry name" value="ABC_6TM_ABCC_D1"/>
    <property type="match status" value="1"/>
</dbReference>
<dbReference type="PROSITE" id="PS50893">
    <property type="entry name" value="ABC_TRANSPORTER_2"/>
    <property type="match status" value="1"/>
</dbReference>
<sequence>MESSREASSQFSPLDMEQQRPADTSWWSRLVSALRPGSKSNQGFTRLDQETEDEGASAEDRLPKERWCPEEEAGWLSWLYLGFITTLVEKGYRKPLRQEDLWSLPRAEETHQQCQVFDEALETTVDPVKAPQGSIRKALIQVHWRRFGLVALIELGCCFGMLLNPFVLQQLLLELEHGSGTGVAVGLAVALAANSLIETLFDNHYWFQVRRLELRAKAQLIDLIYRKSLKITSATKGSMGVGAIVNLQSNDGAKIWELIPYLNFIWASPFQILVIMVLLVRIITPWPALAGFVATCTMVPASAWIFPKIGLIREKTMACSDARVKAISEAMTGIKAIKLYAWEAPWVERISGLRDKELHQIKRSSLLSITGSLLWLAGPIVVSLVSLGAFSLLGHTLTASVAFPALALFDLLSMPVNHIPSIINSLAAARVAFGRISKFMAEPELDIRPTEAPERTSEGPSVAISHGTFSWEAGEAPTLKSLELGVQRGQLVMVTGPVGSGKTSLLAAILGELQGRQAQVSLGGSIAYTAQDPWVAHATLRDNILMGAAMDEERYRNVLDACALLPDLPLLPAGDLSEIGEKGINLSGGQKHRVALARACYAEADINLLDDPLSAVDAHVGQHIFERAICSFLGSSTRILVTHQQQFLPAADVILIVSEVRSFRLATQYP</sequence>
<evidence type="ECO:0000256" key="4">
    <source>
        <dbReference type="ARBA" id="ARBA00022692"/>
    </source>
</evidence>
<keyword evidence="7 10" id="KW-1133">Transmembrane helix</keyword>
<feature type="transmembrane region" description="Helical" evidence="10">
    <location>
        <begin position="366"/>
        <end position="386"/>
    </location>
</feature>
<dbReference type="InterPro" id="IPR011527">
    <property type="entry name" value="ABC1_TM_dom"/>
</dbReference>
<dbReference type="InterPro" id="IPR050173">
    <property type="entry name" value="ABC_transporter_C-like"/>
</dbReference>
<protein>
    <submittedName>
        <fullName evidence="13">Uncharacterized protein</fullName>
    </submittedName>
</protein>
<dbReference type="EMBL" id="JALJOS010000008">
    <property type="protein sequence ID" value="KAK9835465.1"/>
    <property type="molecule type" value="Genomic_DNA"/>
</dbReference>
<dbReference type="InterPro" id="IPR044746">
    <property type="entry name" value="ABCC_6TM_D1"/>
</dbReference>
<keyword evidence="6" id="KW-0067">ATP-binding</keyword>
<feature type="transmembrane region" description="Helical" evidence="10">
    <location>
        <begin position="147"/>
        <end position="168"/>
    </location>
</feature>
<comment type="caution">
    <text evidence="13">The sequence shown here is derived from an EMBL/GenBank/DDBJ whole genome shotgun (WGS) entry which is preliminary data.</text>
</comment>
<dbReference type="SUPFAM" id="SSF90123">
    <property type="entry name" value="ABC transporter transmembrane region"/>
    <property type="match status" value="1"/>
</dbReference>
<keyword evidence="5" id="KW-0547">Nucleotide-binding</keyword>
<evidence type="ECO:0000256" key="9">
    <source>
        <dbReference type="SAM" id="MobiDB-lite"/>
    </source>
</evidence>
<evidence type="ECO:0000259" key="11">
    <source>
        <dbReference type="PROSITE" id="PS50893"/>
    </source>
</evidence>
<evidence type="ECO:0000259" key="12">
    <source>
        <dbReference type="PROSITE" id="PS50929"/>
    </source>
</evidence>
<evidence type="ECO:0000256" key="6">
    <source>
        <dbReference type="ARBA" id="ARBA00022840"/>
    </source>
</evidence>
<comment type="subcellular location">
    <subcellularLocation>
        <location evidence="1">Membrane</location>
        <topology evidence="1">Multi-pass membrane protein</topology>
    </subcellularLocation>
</comment>
<feature type="transmembrane region" description="Helical" evidence="10">
    <location>
        <begin position="264"/>
        <end position="283"/>
    </location>
</feature>
<dbReference type="Gene3D" id="1.20.1560.10">
    <property type="entry name" value="ABC transporter type 1, transmembrane domain"/>
    <property type="match status" value="1"/>
</dbReference>
<evidence type="ECO:0000256" key="5">
    <source>
        <dbReference type="ARBA" id="ARBA00022741"/>
    </source>
</evidence>